<keyword evidence="2" id="KW-1185">Reference proteome</keyword>
<name>A0ACC2X036_9TREE</name>
<organism evidence="1 2">
    <name type="scientific">Naganishia adeliensis</name>
    <dbReference type="NCBI Taxonomy" id="92952"/>
    <lineage>
        <taxon>Eukaryota</taxon>
        <taxon>Fungi</taxon>
        <taxon>Dikarya</taxon>
        <taxon>Basidiomycota</taxon>
        <taxon>Agaricomycotina</taxon>
        <taxon>Tremellomycetes</taxon>
        <taxon>Filobasidiales</taxon>
        <taxon>Filobasidiaceae</taxon>
        <taxon>Naganishia</taxon>
    </lineage>
</organism>
<dbReference type="Proteomes" id="UP001230649">
    <property type="component" value="Unassembled WGS sequence"/>
</dbReference>
<reference evidence="1" key="1">
    <citation type="submission" date="2023-04" db="EMBL/GenBank/DDBJ databases">
        <title>Draft Genome sequencing of Naganishia species isolated from polar environments using Oxford Nanopore Technology.</title>
        <authorList>
            <person name="Leo P."/>
            <person name="Venkateswaran K."/>
        </authorList>
    </citation>
    <scope>NUCLEOTIDE SEQUENCE</scope>
    <source>
        <strain evidence="1">MNA-CCFEE 5262</strain>
    </source>
</reference>
<comment type="caution">
    <text evidence="1">The sequence shown here is derived from an EMBL/GenBank/DDBJ whole genome shotgun (WGS) entry which is preliminary data.</text>
</comment>
<protein>
    <submittedName>
        <fullName evidence="1">Uncharacterized protein</fullName>
    </submittedName>
</protein>
<sequence length="1212" mass="134160">MPPSASEHARSGDSRDSPMPRRPQLESEPSYSRKRHSPPASTSQAEEWHGHIALQEYLSTLDTPAAILFCGTEHNPYQSSLPSTSTTIVPSPPRAGHLRASRPRLVRVTSSVGSSWPTTYGSTGSSNSVSSRTPARPADSSASRTDDAPTTLNQCRFVWGNRYMSVDIEEMLIDELQKEGLFQEVWSRSSRNSQIYTPASSGPSSRRRISWKITALRDGRYLTLIGQEEPEDTNFQHKHRHVQPETSTSLPKWLDVPGLSEEAQRHREVFVAVDWANTPLGPLEQWSPSLVCMVNVCISSPFPMLLSWGQEMILLYNHAYGAQIGVKHPAILGMRYDVAWSEVWAELGPVVAGAMNGHVIHVDNAQMFLKRGNLLEETYFTWSMIPVRGSTGSVEGLVIPNFDNTSRIISERRIQTLNVLSRAIAEARSAEQIASIALPAFENNNDIPFMVVYLASPAEELYDHEALEQQSQRTRSTTSSSRRLSSTSEDVCLEFVLAAHSGCISIQENDPYVPTAVISDRSVSLDEYDDSYGLTKYIRMAHCYDDAVVISTGNGLREVLPNITPNAFGDLTMCVAVMPIRSSSEDRTHGVVVIGLNTRIEFTEPYKDYVNTMRGLFATGLASVKLHGEQMARAQYLAALNKRKNDELQVLLKKKTEELRSAELKMSTAFDCCPTGIWIANENLEIVFLNPAYYQITGLHPDAPLSSWIDVVHPDDMERVTDIYSKCRQQRSKAQFRVLTGDENPDGTPAIRWVESIAGPQYDSIGQVCGTIMDITLRKEREEYQVRRAEDALERKRQQEYFIDMLRNPLSAICLAVEGIVDRLEAVAQDCGPSVQAELRDLTKDHEVVNLCTQHMKRLIDDVLSLSKLDSDMLVVTSVACRPLTFTRDVLGMFEPELRSKSISYSFSVLEGYRSLVPSCVKVDPQRVTQVNFGARFQLTTSSTDQLINLLTNAIKFTSNSSTRRITCSLDASPRRPQSGNEVDDPMTGALSTQDTLYLIWSVQDTGPGVSEEESSRLFKRFQQAQPRTHVTYGGSGLVSPDHLKPPMSRRLTQTLVQGLFISKKLTNLLGDAAPAHDAELLGDIYLKSKPGFGSTFTFFVQAKLSSCPPDATCLADVPSSNGGILTSTLPSTASSTAEAKPATKKPNLRVLLTEDNIINQQLLKRQLIKAGCLVAVANNGQEALDLVVEGKTSLDCILMGTSEQGQYAGIK</sequence>
<evidence type="ECO:0000313" key="2">
    <source>
        <dbReference type="Proteomes" id="UP001230649"/>
    </source>
</evidence>
<proteinExistence type="predicted"/>
<gene>
    <name evidence="1" type="ORF">QFC20_000570</name>
</gene>
<evidence type="ECO:0000313" key="1">
    <source>
        <dbReference type="EMBL" id="KAJ9116637.1"/>
    </source>
</evidence>
<dbReference type="EMBL" id="JASBWS010000003">
    <property type="protein sequence ID" value="KAJ9116637.1"/>
    <property type="molecule type" value="Genomic_DNA"/>
</dbReference>
<accession>A0ACC2X036</accession>